<dbReference type="Proteomes" id="UP000279259">
    <property type="component" value="Unassembled WGS sequence"/>
</dbReference>
<name>A0A427YD71_9TREE</name>
<keyword evidence="3" id="KW-1185">Reference proteome</keyword>
<gene>
    <name evidence="2" type="ORF">EHS25_002569</name>
</gene>
<feature type="compositionally biased region" description="Acidic residues" evidence="1">
    <location>
        <begin position="133"/>
        <end position="145"/>
    </location>
</feature>
<accession>A0A427YD71</accession>
<feature type="region of interest" description="Disordered" evidence="1">
    <location>
        <begin position="1"/>
        <end position="303"/>
    </location>
</feature>
<feature type="compositionally biased region" description="Basic and acidic residues" evidence="1">
    <location>
        <begin position="338"/>
        <end position="374"/>
    </location>
</feature>
<evidence type="ECO:0000313" key="3">
    <source>
        <dbReference type="Proteomes" id="UP000279259"/>
    </source>
</evidence>
<dbReference type="EMBL" id="RSCD01000015">
    <property type="protein sequence ID" value="RSH88907.1"/>
    <property type="molecule type" value="Genomic_DNA"/>
</dbReference>
<feature type="region of interest" description="Disordered" evidence="1">
    <location>
        <begin position="769"/>
        <end position="955"/>
    </location>
</feature>
<feature type="compositionally biased region" description="Acidic residues" evidence="1">
    <location>
        <begin position="771"/>
        <end position="790"/>
    </location>
</feature>
<feature type="compositionally biased region" description="Low complexity" evidence="1">
    <location>
        <begin position="714"/>
        <end position="732"/>
    </location>
</feature>
<feature type="compositionally biased region" description="Pro residues" evidence="1">
    <location>
        <begin position="290"/>
        <end position="302"/>
    </location>
</feature>
<dbReference type="AlphaFoldDB" id="A0A427YD71"/>
<reference evidence="2 3" key="1">
    <citation type="submission" date="2018-11" db="EMBL/GenBank/DDBJ databases">
        <title>Genome sequence of Saitozyma podzolica DSM 27192.</title>
        <authorList>
            <person name="Aliyu H."/>
            <person name="Gorte O."/>
            <person name="Ochsenreither K."/>
        </authorList>
    </citation>
    <scope>NUCLEOTIDE SEQUENCE [LARGE SCALE GENOMIC DNA]</scope>
    <source>
        <strain evidence="2 3">DSM 27192</strain>
    </source>
</reference>
<evidence type="ECO:0000256" key="1">
    <source>
        <dbReference type="SAM" id="MobiDB-lite"/>
    </source>
</evidence>
<feature type="compositionally biased region" description="Basic and acidic residues" evidence="1">
    <location>
        <begin position="803"/>
        <end position="816"/>
    </location>
</feature>
<feature type="compositionally biased region" description="Gly residues" evidence="1">
    <location>
        <begin position="68"/>
        <end position="86"/>
    </location>
</feature>
<protein>
    <submittedName>
        <fullName evidence="2">Uncharacterized protein</fullName>
    </submittedName>
</protein>
<feature type="region of interest" description="Disordered" evidence="1">
    <location>
        <begin position="593"/>
        <end position="646"/>
    </location>
</feature>
<feature type="region of interest" description="Disordered" evidence="1">
    <location>
        <begin position="325"/>
        <end position="566"/>
    </location>
</feature>
<feature type="compositionally biased region" description="Low complexity" evidence="1">
    <location>
        <begin position="275"/>
        <end position="289"/>
    </location>
</feature>
<feature type="region of interest" description="Disordered" evidence="1">
    <location>
        <begin position="714"/>
        <end position="744"/>
    </location>
</feature>
<proteinExistence type="predicted"/>
<feature type="compositionally biased region" description="Basic and acidic residues" evidence="1">
    <location>
        <begin position="924"/>
        <end position="940"/>
    </location>
</feature>
<feature type="compositionally biased region" description="Polar residues" evidence="1">
    <location>
        <begin position="601"/>
        <end position="610"/>
    </location>
</feature>
<evidence type="ECO:0000313" key="2">
    <source>
        <dbReference type="EMBL" id="RSH88907.1"/>
    </source>
</evidence>
<dbReference type="OrthoDB" id="2565180at2759"/>
<sequence>MPSPAYLPDPNKWINTSSSKPKPPQRPLVAFRHGFPTPPTSVPRNVRKDGSAAGGGQVRERQVTLSGLGPGGPGKPAGSSGLGERGLGMFTPPSTTGERGTRRLGHILDSDGRGSPAPRRKESKLRVRADDYWNSDEYEDGEGLGDEPGSSRTGTAGPSKPVSYLSSRTRRGKAEEAKRSSKSTSKGKDKEDKSAAALSAFSSGELSDLPPEYMTDYERPSLASRPGARDPAGSPKIAPTPLPHPLPLAAARIIPSSLTPSTQPRPVAPRPALPRPFSATPTPAPTCAEPTPPEHSPRPLTPVPKNVLAIHRQLCGQDPAQLERVHSPWRRQTSAQRLAREEAWRDEDRKLREERKRERTLAAKPDRKAERWGETDEVAGGLGGERGIIPEEDEGGVPLTQLRPNSLVLTRSLGPRSERSARGTTPRHGEVWGKQAAPKPSIPAGSAKETPSAVQRALDIESKSRPNPLLVDSTVDQDDAGPSHGMTPRIPPVSSATVADEPSSPAPPSDPPHPSSTPEKSPATGHHTITPPKTTGMRGQAHQETLFAFPPPPQPNFKADPAPRRAKQEFRPVEMQAETLLTWSLGPGVAGPNSIDEKGFVTTQGKQVLSKTRESHDLREKAQEIPRRYSDSDQSESASLAPSVYSESFPRLLSSPTATRTASASVARHSPVKAAEHISAGEGIVKAVSTTPMPVPSAPTSWAALHLGILSAPISAPVPSPSTSTPTASTSGRPRRTPQGIGSEVTPTQAKLAAFGFFNQRKGRMRNDFDKEWEEEDDLELGMDVDEDEEGPMKVPVDSADMFGKEKPMTGDRLGRVPEAPYHPSLRPAGIRELHRLERSERSEDENKHHGSASAYNDGSIARPRPIPVQASPHSRTAHGAFESHGSDEQDGPLFHPPSTSSRSSGSGGSGTGFSSSLTTSDADVPRVSEETKRWWDRLGRSSSGVEQQRGGYDE</sequence>
<dbReference type="PRINTS" id="PR01217">
    <property type="entry name" value="PRICHEXTENSN"/>
</dbReference>
<comment type="caution">
    <text evidence="2">The sequence shown here is derived from an EMBL/GenBank/DDBJ whole genome shotgun (WGS) entry which is preliminary data.</text>
</comment>
<feature type="compositionally biased region" description="Pro residues" evidence="1">
    <location>
        <begin position="504"/>
        <end position="515"/>
    </location>
</feature>
<feature type="compositionally biased region" description="Basic and acidic residues" evidence="1">
    <location>
        <begin position="611"/>
        <end position="631"/>
    </location>
</feature>
<feature type="compositionally biased region" description="Basic and acidic residues" evidence="1">
    <location>
        <begin position="416"/>
        <end position="431"/>
    </location>
</feature>
<feature type="compositionally biased region" description="Basic and acidic residues" evidence="1">
    <location>
        <begin position="830"/>
        <end position="849"/>
    </location>
</feature>
<organism evidence="2 3">
    <name type="scientific">Saitozyma podzolica</name>
    <dbReference type="NCBI Taxonomy" id="1890683"/>
    <lineage>
        <taxon>Eukaryota</taxon>
        <taxon>Fungi</taxon>
        <taxon>Dikarya</taxon>
        <taxon>Basidiomycota</taxon>
        <taxon>Agaricomycotina</taxon>
        <taxon>Tremellomycetes</taxon>
        <taxon>Tremellales</taxon>
        <taxon>Trimorphomycetaceae</taxon>
        <taxon>Saitozyma</taxon>
    </lineage>
</organism>